<organism evidence="4">
    <name type="scientific">Enterobius vermicularis</name>
    <name type="common">Human pinworm</name>
    <dbReference type="NCBI Taxonomy" id="51028"/>
    <lineage>
        <taxon>Eukaryota</taxon>
        <taxon>Metazoa</taxon>
        <taxon>Ecdysozoa</taxon>
        <taxon>Nematoda</taxon>
        <taxon>Chromadorea</taxon>
        <taxon>Rhabditida</taxon>
        <taxon>Spirurina</taxon>
        <taxon>Oxyuridomorpha</taxon>
        <taxon>Oxyuroidea</taxon>
        <taxon>Oxyuridae</taxon>
        <taxon>Enterobius</taxon>
    </lineage>
</organism>
<dbReference type="AlphaFoldDB" id="A0A0N4VFU6"/>
<gene>
    <name evidence="2" type="ORF">EVEC_LOCUS9035</name>
</gene>
<dbReference type="CDD" id="cd00037">
    <property type="entry name" value="CLECT"/>
    <property type="match status" value="1"/>
</dbReference>
<dbReference type="PROSITE" id="PS50041">
    <property type="entry name" value="C_TYPE_LECTIN_2"/>
    <property type="match status" value="1"/>
</dbReference>
<evidence type="ECO:0000259" key="1">
    <source>
        <dbReference type="PROSITE" id="PS50041"/>
    </source>
</evidence>
<evidence type="ECO:0000313" key="4">
    <source>
        <dbReference type="WBParaSite" id="EVEC_0000962501-mRNA-1"/>
    </source>
</evidence>
<evidence type="ECO:0000313" key="2">
    <source>
        <dbReference type="EMBL" id="VDD94284.1"/>
    </source>
</evidence>
<dbReference type="InterPro" id="IPR001304">
    <property type="entry name" value="C-type_lectin-like"/>
</dbReference>
<dbReference type="Pfam" id="PF00059">
    <property type="entry name" value="Lectin_C"/>
    <property type="match status" value="1"/>
</dbReference>
<dbReference type="Proteomes" id="UP000274131">
    <property type="component" value="Unassembled WGS sequence"/>
</dbReference>
<dbReference type="InterPro" id="IPR016187">
    <property type="entry name" value="CTDL_fold"/>
</dbReference>
<feature type="domain" description="C-type lectin" evidence="1">
    <location>
        <begin position="154"/>
        <end position="254"/>
    </location>
</feature>
<dbReference type="InterPro" id="IPR016186">
    <property type="entry name" value="C-type_lectin-like/link_sf"/>
</dbReference>
<dbReference type="EMBL" id="UXUI01009767">
    <property type="protein sequence ID" value="VDD94284.1"/>
    <property type="molecule type" value="Genomic_DNA"/>
</dbReference>
<reference evidence="4" key="1">
    <citation type="submission" date="2017-02" db="UniProtKB">
        <authorList>
            <consortium name="WormBaseParasite"/>
        </authorList>
    </citation>
    <scope>IDENTIFICATION</scope>
</reference>
<evidence type="ECO:0000313" key="3">
    <source>
        <dbReference type="Proteomes" id="UP000274131"/>
    </source>
</evidence>
<sequence>MIRKKLFGIDTQNQCPVCPNIRRFYLQPPKSISVDNGKQHYCIYDVQVNRKYFDLDNSLKRLASFESGEKFCITKMHGSVVFPENEEEYWFLRESFSANISRIGFSLRTPRAWFYGELPLRGSKETDTDLIPKFKVFDSQGKREEINFYYDYMYEEALMFCESLLDTHLSTTLHQLNSTQQKEVLYPYIGDYWLGLQKSEGHWRWSDGVIANLGDNIFESLRNVNNTQEHTFYNSRNGHFYTSEKIKRYPFVCEYKSKIHWFKNKLGRFLCKRPYDPSKKLIKSDDVDQLLSISQDALRYRSKSFAQYQLDTDC</sequence>
<dbReference type="Gene3D" id="3.10.100.10">
    <property type="entry name" value="Mannose-Binding Protein A, subunit A"/>
    <property type="match status" value="1"/>
</dbReference>
<dbReference type="SUPFAM" id="SSF56436">
    <property type="entry name" value="C-type lectin-like"/>
    <property type="match status" value="1"/>
</dbReference>
<proteinExistence type="predicted"/>
<dbReference type="WBParaSite" id="EVEC_0000962501-mRNA-1">
    <property type="protein sequence ID" value="EVEC_0000962501-mRNA-1"/>
    <property type="gene ID" value="EVEC_0000962501"/>
</dbReference>
<keyword evidence="3" id="KW-1185">Reference proteome</keyword>
<name>A0A0N4VFU6_ENTVE</name>
<protein>
    <submittedName>
        <fullName evidence="4">C-type lectin domain-containing protein</fullName>
    </submittedName>
</protein>
<accession>A0A0N4VFU6</accession>
<reference evidence="2 3" key="2">
    <citation type="submission" date="2018-10" db="EMBL/GenBank/DDBJ databases">
        <authorList>
            <consortium name="Pathogen Informatics"/>
        </authorList>
    </citation>
    <scope>NUCLEOTIDE SEQUENCE [LARGE SCALE GENOMIC DNA]</scope>
</reference>